<dbReference type="RefSeq" id="WP_106701329.1">
    <property type="nucleotide sequence ID" value="NZ_CP027666.1"/>
</dbReference>
<organism evidence="1 2">
    <name type="scientific">Ottowia oryzae</name>
    <dbReference type="NCBI Taxonomy" id="2109914"/>
    <lineage>
        <taxon>Bacteria</taxon>
        <taxon>Pseudomonadati</taxon>
        <taxon>Pseudomonadota</taxon>
        <taxon>Betaproteobacteria</taxon>
        <taxon>Burkholderiales</taxon>
        <taxon>Comamonadaceae</taxon>
        <taxon>Ottowia</taxon>
    </lineage>
</organism>
<reference evidence="1 2" key="1">
    <citation type="submission" date="2018-03" db="EMBL/GenBank/DDBJ databases">
        <title>Genome sequencing of Ottowia sp.</title>
        <authorList>
            <person name="Kim S.-J."/>
            <person name="Heo J."/>
            <person name="Kwon S.-W."/>
        </authorList>
    </citation>
    <scope>NUCLEOTIDE SEQUENCE [LARGE SCALE GENOMIC DNA]</scope>
    <source>
        <strain evidence="1 2">KADR8-3</strain>
    </source>
</reference>
<dbReference type="AlphaFoldDB" id="A0A2S0MAW5"/>
<dbReference type="EMBL" id="CP027666">
    <property type="protein sequence ID" value="AVO33032.1"/>
    <property type="molecule type" value="Genomic_DNA"/>
</dbReference>
<evidence type="ECO:0000313" key="2">
    <source>
        <dbReference type="Proteomes" id="UP000239709"/>
    </source>
</evidence>
<protein>
    <submittedName>
        <fullName evidence="1">Uncharacterized protein</fullName>
    </submittedName>
</protein>
<keyword evidence="2" id="KW-1185">Reference proteome</keyword>
<accession>A0A2S0MAW5</accession>
<proteinExistence type="predicted"/>
<evidence type="ECO:0000313" key="1">
    <source>
        <dbReference type="EMBL" id="AVO33032.1"/>
    </source>
</evidence>
<dbReference type="Proteomes" id="UP000239709">
    <property type="component" value="Chromosome"/>
</dbReference>
<dbReference type="KEGG" id="otk:C6570_01250"/>
<sequence length="129" mass="13836">MSGASLNPRDEAIVRIVHARGTVNLSELLTDFRARPMCVDTARKALARLVTLGWLVRFGHRGTLWSISRSAQPHVSEGARLPTRPGNQRAAACDARSPMSRPCYAAACSAPVRAGAADFLAVPSLGPFR</sequence>
<gene>
    <name evidence="1" type="ORF">C6570_01250</name>
</gene>
<name>A0A2S0MAW5_9BURK</name>